<dbReference type="PANTHER" id="PTHR30221:SF1">
    <property type="entry name" value="SMALL-CONDUCTANCE MECHANOSENSITIVE CHANNEL"/>
    <property type="match status" value="1"/>
</dbReference>
<evidence type="ECO:0000259" key="10">
    <source>
        <dbReference type="Pfam" id="PF21088"/>
    </source>
</evidence>
<comment type="similarity">
    <text evidence="2 7">Belongs to the MscS (TC 1.A.23) family.</text>
</comment>
<dbReference type="SUPFAM" id="SSF82861">
    <property type="entry name" value="Mechanosensitive channel protein MscS (YggB), transmembrane region"/>
    <property type="match status" value="1"/>
</dbReference>
<feature type="transmembrane region" description="Helical" evidence="7">
    <location>
        <begin position="30"/>
        <end position="50"/>
    </location>
</feature>
<evidence type="ECO:0000256" key="2">
    <source>
        <dbReference type="ARBA" id="ARBA00008017"/>
    </source>
</evidence>
<dbReference type="Gene3D" id="1.10.287.1260">
    <property type="match status" value="1"/>
</dbReference>
<feature type="transmembrane region" description="Helical" evidence="7">
    <location>
        <begin position="98"/>
        <end position="116"/>
    </location>
</feature>
<proteinExistence type="inferred from homology"/>
<evidence type="ECO:0000313" key="11">
    <source>
        <dbReference type="EMBL" id="UTT87293.1"/>
    </source>
</evidence>
<geneLocation type="plasmid" evidence="11 12">
    <name>p_1</name>
</geneLocation>
<feature type="domain" description="Mechanosensitive ion channel MscS C-terminal" evidence="9">
    <location>
        <begin position="191"/>
        <end position="276"/>
    </location>
</feature>
<keyword evidence="7" id="KW-0406">Ion transport</keyword>
<dbReference type="SUPFAM" id="SSF82689">
    <property type="entry name" value="Mechanosensitive channel protein MscS (YggB), C-terminal domain"/>
    <property type="match status" value="1"/>
</dbReference>
<dbReference type="InterPro" id="IPR045275">
    <property type="entry name" value="MscS_archaea/bacteria_type"/>
</dbReference>
<dbReference type="InterPro" id="IPR011066">
    <property type="entry name" value="MscS_channel_C_sf"/>
</dbReference>
<dbReference type="Proteomes" id="UP001059120">
    <property type="component" value="Plasmid p_1"/>
</dbReference>
<name>A0ABY5GAS2_VIBPE</name>
<keyword evidence="12" id="KW-1185">Reference proteome</keyword>
<dbReference type="Pfam" id="PF21088">
    <property type="entry name" value="MS_channel_1st"/>
    <property type="match status" value="1"/>
</dbReference>
<comment type="subcellular location">
    <subcellularLocation>
        <location evidence="7">Cell inner membrane</location>
        <topology evidence="7">Multi-pass membrane protein</topology>
    </subcellularLocation>
    <subcellularLocation>
        <location evidence="1">Cell membrane</location>
        <topology evidence="1">Multi-pass membrane protein</topology>
    </subcellularLocation>
</comment>
<dbReference type="InterPro" id="IPR049142">
    <property type="entry name" value="MS_channel_1st"/>
</dbReference>
<dbReference type="EMBL" id="CP090616">
    <property type="protein sequence ID" value="UTT87293.1"/>
    <property type="molecule type" value="Genomic_DNA"/>
</dbReference>
<dbReference type="RefSeq" id="WP_255232994.1">
    <property type="nucleotide sequence ID" value="NZ_CP090616.1"/>
</dbReference>
<dbReference type="Gene3D" id="2.30.30.60">
    <property type="match status" value="1"/>
</dbReference>
<evidence type="ECO:0000256" key="3">
    <source>
        <dbReference type="ARBA" id="ARBA00022475"/>
    </source>
</evidence>
<comment type="subunit">
    <text evidence="7">Homoheptamer.</text>
</comment>
<keyword evidence="7" id="KW-0997">Cell inner membrane</keyword>
<protein>
    <recommendedName>
        <fullName evidence="7">Small-conductance mechanosensitive channel</fullName>
    </recommendedName>
</protein>
<dbReference type="Pfam" id="PF00924">
    <property type="entry name" value="MS_channel_2nd"/>
    <property type="match status" value="1"/>
</dbReference>
<keyword evidence="3" id="KW-1003">Cell membrane</keyword>
<gene>
    <name evidence="11" type="ORF">LZI70_19930</name>
</gene>
<organism evidence="11 12">
    <name type="scientific">Vibrio pelagius</name>
    <dbReference type="NCBI Taxonomy" id="28169"/>
    <lineage>
        <taxon>Bacteria</taxon>
        <taxon>Pseudomonadati</taxon>
        <taxon>Pseudomonadota</taxon>
        <taxon>Gammaproteobacteria</taxon>
        <taxon>Vibrionales</taxon>
        <taxon>Vibrionaceae</taxon>
        <taxon>Vibrio</taxon>
    </lineage>
</organism>
<feature type="domain" description="Mechanosensitive ion channel transmembrane helices 2/3" evidence="10">
    <location>
        <begin position="75"/>
        <end position="117"/>
    </location>
</feature>
<dbReference type="InterPro" id="IPR010920">
    <property type="entry name" value="LSM_dom_sf"/>
</dbReference>
<dbReference type="InterPro" id="IPR006685">
    <property type="entry name" value="MscS_channel_2nd"/>
</dbReference>
<keyword evidence="7" id="KW-0813">Transport</keyword>
<evidence type="ECO:0000256" key="5">
    <source>
        <dbReference type="ARBA" id="ARBA00022989"/>
    </source>
</evidence>
<evidence type="ECO:0000256" key="6">
    <source>
        <dbReference type="ARBA" id="ARBA00023136"/>
    </source>
</evidence>
<reference evidence="11" key="1">
    <citation type="submission" date="2022-01" db="EMBL/GenBank/DDBJ databases">
        <title>Alginate degradation mechanism of Vibrio pelagius WXL662.</title>
        <authorList>
            <person name="He X."/>
        </authorList>
    </citation>
    <scope>NUCLEOTIDE SEQUENCE</scope>
    <source>
        <strain evidence="11">WXL662</strain>
        <plasmid evidence="11">p_1</plasmid>
    </source>
</reference>
<keyword evidence="5 7" id="KW-1133">Transmembrane helix</keyword>
<feature type="domain" description="Mechanosensitive ion channel MscS" evidence="8">
    <location>
        <begin position="118"/>
        <end position="185"/>
    </location>
</feature>
<dbReference type="InterPro" id="IPR049278">
    <property type="entry name" value="MS_channel_C"/>
</dbReference>
<evidence type="ECO:0000256" key="7">
    <source>
        <dbReference type="RuleBase" id="RU369025"/>
    </source>
</evidence>
<evidence type="ECO:0000256" key="4">
    <source>
        <dbReference type="ARBA" id="ARBA00022692"/>
    </source>
</evidence>
<evidence type="ECO:0000256" key="1">
    <source>
        <dbReference type="ARBA" id="ARBA00004651"/>
    </source>
</evidence>
<evidence type="ECO:0000259" key="8">
    <source>
        <dbReference type="Pfam" id="PF00924"/>
    </source>
</evidence>
<keyword evidence="4 7" id="KW-0812">Transmembrane</keyword>
<sequence length="305" mass="33396">MEMNLSFDIEKFNHLIEQKLEHWLVETIKLIPNIIVAILTLFAFIFIANLGGRLFRNLSDRIVDSKEATNLLASIVKVGIITVGFFVALDFVGLQGTVTSLLAGAGILGLAIGFAFQDMTENLISGITMSIRKPFKIGDIVESNGVMGQVIQINLRNTLVETFSGQQVMIPNKMVFRNILTNYSRKGVRKIEIPVGISYADSPTLATKVITEAINQKPYVSNPDDTAVHAASFADSSINLLVWFWIDYPGDYGYMEAQNDSIVAIKESLSDAGITIPFPIRTLDFGAKGGESLSSIVSNNVSNIK</sequence>
<dbReference type="SUPFAM" id="SSF50182">
    <property type="entry name" value="Sm-like ribonucleoproteins"/>
    <property type="match status" value="1"/>
</dbReference>
<dbReference type="PANTHER" id="PTHR30221">
    <property type="entry name" value="SMALL-CONDUCTANCE MECHANOSENSITIVE CHANNEL"/>
    <property type="match status" value="1"/>
</dbReference>
<evidence type="ECO:0000259" key="9">
    <source>
        <dbReference type="Pfam" id="PF21082"/>
    </source>
</evidence>
<comment type="caution">
    <text evidence="7">Lacks conserved residue(s) required for the propagation of feature annotation.</text>
</comment>
<keyword evidence="11" id="KW-0614">Plasmid</keyword>
<dbReference type="InterPro" id="IPR023408">
    <property type="entry name" value="MscS_beta-dom_sf"/>
</dbReference>
<feature type="transmembrane region" description="Helical" evidence="7">
    <location>
        <begin position="71"/>
        <end position="92"/>
    </location>
</feature>
<keyword evidence="6 7" id="KW-0472">Membrane</keyword>
<accession>A0ABY5GAS2</accession>
<dbReference type="InterPro" id="IPR011014">
    <property type="entry name" value="MscS_channel_TM-2"/>
</dbReference>
<evidence type="ECO:0000313" key="12">
    <source>
        <dbReference type="Proteomes" id="UP001059120"/>
    </source>
</evidence>
<comment type="function">
    <text evidence="7">Mechanosensitive channel that participates in the regulation of osmotic pressure changes within the cell, opening in response to stretch forces in the membrane lipid bilayer, without the need for other proteins. Contributes to normal resistance to hypoosmotic shock. Forms an ion channel of 1.0 nanosiemens conductance with a slight preference for anions.</text>
</comment>
<dbReference type="Pfam" id="PF21082">
    <property type="entry name" value="MS_channel_3rd"/>
    <property type="match status" value="1"/>
</dbReference>
<dbReference type="Gene3D" id="3.30.70.100">
    <property type="match status" value="1"/>
</dbReference>
<keyword evidence="7" id="KW-0407">Ion channel</keyword>